<evidence type="ECO:0000313" key="2">
    <source>
        <dbReference type="EMBL" id="PYF08323.1"/>
    </source>
</evidence>
<dbReference type="Proteomes" id="UP000247416">
    <property type="component" value="Unassembled WGS sequence"/>
</dbReference>
<gene>
    <name evidence="2" type="ORF">BJ095_10288</name>
</gene>
<sequence>MTTVVLNHELAQRLEQSEIECLESRLSAFQQLQGNPMGVEIQKFGQATAFSVRNIPGPSFNTVKGLKTGDEHAIEEMGNFYEQKEIPARFELAPANTSSELLTCLSRAGYYHHDFHTALYGTLSKKAKIEIQPNIGIHKLDRDEFDTFANIYVKGFGMPDFLKNGVAQNNKILYDIEGWTFYLATYENVPAGIGVLFIKDDIATLAAAATMPSLRNRGIQSALINHRINEAIDKGCSLIVGQVRFRSVSQNNMERAGLQIAYTKAIWTEK</sequence>
<evidence type="ECO:0000259" key="1">
    <source>
        <dbReference type="PROSITE" id="PS51186"/>
    </source>
</evidence>
<dbReference type="EMBL" id="QJTJ01000002">
    <property type="protein sequence ID" value="PYF08323.1"/>
    <property type="molecule type" value="Genomic_DNA"/>
</dbReference>
<name>A0A318TVE9_9BACL</name>
<feature type="domain" description="N-acetyltransferase" evidence="1">
    <location>
        <begin position="135"/>
        <end position="270"/>
    </location>
</feature>
<dbReference type="InterPro" id="IPR016181">
    <property type="entry name" value="Acyl_CoA_acyltransferase"/>
</dbReference>
<keyword evidence="3" id="KW-1185">Reference proteome</keyword>
<reference evidence="2 3" key="1">
    <citation type="submission" date="2018-06" db="EMBL/GenBank/DDBJ databases">
        <title>Genomic Encyclopedia of Archaeal and Bacterial Type Strains, Phase II (KMG-II): from individual species to whole genera.</title>
        <authorList>
            <person name="Goeker M."/>
        </authorList>
    </citation>
    <scope>NUCLEOTIDE SEQUENCE [LARGE SCALE GENOMIC DNA]</scope>
    <source>
        <strain evidence="2 3">KACC 16626</strain>
    </source>
</reference>
<dbReference type="GO" id="GO:0016747">
    <property type="term" value="F:acyltransferase activity, transferring groups other than amino-acyl groups"/>
    <property type="evidence" value="ECO:0007669"/>
    <property type="project" value="InterPro"/>
</dbReference>
<dbReference type="SUPFAM" id="SSF55729">
    <property type="entry name" value="Acyl-CoA N-acyltransferases (Nat)"/>
    <property type="match status" value="1"/>
</dbReference>
<dbReference type="InterPro" id="IPR000182">
    <property type="entry name" value="GNAT_dom"/>
</dbReference>
<organism evidence="2 3">
    <name type="scientific">Ureibacillus chungkukjangi</name>
    <dbReference type="NCBI Taxonomy" id="1202712"/>
    <lineage>
        <taxon>Bacteria</taxon>
        <taxon>Bacillati</taxon>
        <taxon>Bacillota</taxon>
        <taxon>Bacilli</taxon>
        <taxon>Bacillales</taxon>
        <taxon>Caryophanaceae</taxon>
        <taxon>Ureibacillus</taxon>
    </lineage>
</organism>
<accession>A0A318TVE9</accession>
<dbReference type="Gene3D" id="3.40.630.30">
    <property type="match status" value="1"/>
</dbReference>
<dbReference type="Pfam" id="PF00583">
    <property type="entry name" value="Acetyltransf_1"/>
    <property type="match status" value="1"/>
</dbReference>
<dbReference type="AlphaFoldDB" id="A0A318TVE9"/>
<dbReference type="CDD" id="cd04301">
    <property type="entry name" value="NAT_SF"/>
    <property type="match status" value="1"/>
</dbReference>
<comment type="caution">
    <text evidence="2">The sequence shown here is derived from an EMBL/GenBank/DDBJ whole genome shotgun (WGS) entry which is preliminary data.</text>
</comment>
<protein>
    <recommendedName>
        <fullName evidence="1">N-acetyltransferase domain-containing protein</fullName>
    </recommendedName>
</protein>
<dbReference type="PROSITE" id="PS51186">
    <property type="entry name" value="GNAT"/>
    <property type="match status" value="1"/>
</dbReference>
<evidence type="ECO:0000313" key="3">
    <source>
        <dbReference type="Proteomes" id="UP000247416"/>
    </source>
</evidence>
<proteinExistence type="predicted"/>